<feature type="region of interest" description="Disordered" evidence="8">
    <location>
        <begin position="304"/>
        <end position="359"/>
    </location>
</feature>
<evidence type="ECO:0000256" key="8">
    <source>
        <dbReference type="SAM" id="MobiDB-lite"/>
    </source>
</evidence>
<feature type="coiled-coil region" evidence="7">
    <location>
        <begin position="1326"/>
        <end position="1360"/>
    </location>
</feature>
<dbReference type="GO" id="GO:0005794">
    <property type="term" value="C:Golgi apparatus"/>
    <property type="evidence" value="ECO:0007669"/>
    <property type="project" value="UniProtKB-SubCell"/>
</dbReference>
<feature type="coiled-coil region" evidence="7">
    <location>
        <begin position="1390"/>
        <end position="1513"/>
    </location>
</feature>
<dbReference type="Proteomes" id="UP000225706">
    <property type="component" value="Unassembled WGS sequence"/>
</dbReference>
<reference evidence="12" key="1">
    <citation type="journal article" date="2017" name="bioRxiv">
        <title>Comparative analysis of the genomes of Stylophora pistillata and Acropora digitifera provides evidence for extensive differences between species of corals.</title>
        <authorList>
            <person name="Voolstra C.R."/>
            <person name="Li Y."/>
            <person name="Liew Y.J."/>
            <person name="Baumgarten S."/>
            <person name="Zoccola D."/>
            <person name="Flot J.-F."/>
            <person name="Tambutte S."/>
            <person name="Allemand D."/>
            <person name="Aranda M."/>
        </authorList>
    </citation>
    <scope>NUCLEOTIDE SEQUENCE [LARGE SCALE GENOMIC DNA]</scope>
</reference>
<feature type="compositionally biased region" description="Basic and acidic residues" evidence="8">
    <location>
        <begin position="304"/>
        <end position="335"/>
    </location>
</feature>
<protein>
    <submittedName>
        <fullName evidence="11">Myomegalin</fullName>
    </submittedName>
</protein>
<feature type="coiled-coil region" evidence="7">
    <location>
        <begin position="823"/>
        <end position="850"/>
    </location>
</feature>
<evidence type="ECO:0000256" key="3">
    <source>
        <dbReference type="ARBA" id="ARBA00022490"/>
    </source>
</evidence>
<feature type="region of interest" description="Disordered" evidence="8">
    <location>
        <begin position="1011"/>
        <end position="1030"/>
    </location>
</feature>
<keyword evidence="3" id="KW-0963">Cytoplasm</keyword>
<feature type="region of interest" description="Disordered" evidence="8">
    <location>
        <begin position="1649"/>
        <end position="1668"/>
    </location>
</feature>
<feature type="region of interest" description="Disordered" evidence="8">
    <location>
        <begin position="1857"/>
        <end position="1876"/>
    </location>
</feature>
<dbReference type="InterPro" id="IPR056273">
    <property type="entry name" value="CDK5RAP2_MYOME_CC"/>
</dbReference>
<evidence type="ECO:0000256" key="6">
    <source>
        <dbReference type="ARBA" id="ARBA00023212"/>
    </source>
</evidence>
<feature type="domain" description="CDK5 regulatory subunit-associated protein 2/Myomegalin coiled coil" evidence="10">
    <location>
        <begin position="995"/>
        <end position="1115"/>
    </location>
</feature>
<evidence type="ECO:0000256" key="7">
    <source>
        <dbReference type="SAM" id="Coils"/>
    </source>
</evidence>
<evidence type="ECO:0000256" key="5">
    <source>
        <dbReference type="ARBA" id="ARBA00023034"/>
    </source>
</evidence>
<keyword evidence="6" id="KW-0206">Cytoskeleton</keyword>
<evidence type="ECO:0000256" key="4">
    <source>
        <dbReference type="ARBA" id="ARBA00022553"/>
    </source>
</evidence>
<feature type="coiled-coil region" evidence="7">
    <location>
        <begin position="1728"/>
        <end position="1783"/>
    </location>
</feature>
<evidence type="ECO:0000313" key="12">
    <source>
        <dbReference type="Proteomes" id="UP000225706"/>
    </source>
</evidence>
<dbReference type="Pfam" id="PF23246">
    <property type="entry name" value="CC_CDK5RAP2"/>
    <property type="match status" value="1"/>
</dbReference>
<dbReference type="PANTHER" id="PTHR46501:SF10">
    <property type="entry name" value="CENTROSOMIN"/>
    <property type="match status" value="1"/>
</dbReference>
<dbReference type="GO" id="GO:0090063">
    <property type="term" value="P:positive regulation of microtubule nucleation"/>
    <property type="evidence" value="ECO:0007669"/>
    <property type="project" value="TreeGrafter"/>
</dbReference>
<feature type="coiled-coil region" evidence="7">
    <location>
        <begin position="1538"/>
        <end position="1572"/>
    </location>
</feature>
<organism evidence="11 12">
    <name type="scientific">Stylophora pistillata</name>
    <name type="common">Smooth cauliflower coral</name>
    <dbReference type="NCBI Taxonomy" id="50429"/>
    <lineage>
        <taxon>Eukaryota</taxon>
        <taxon>Metazoa</taxon>
        <taxon>Cnidaria</taxon>
        <taxon>Anthozoa</taxon>
        <taxon>Hexacorallia</taxon>
        <taxon>Scleractinia</taxon>
        <taxon>Astrocoeniina</taxon>
        <taxon>Pocilloporidae</taxon>
        <taxon>Stylophora</taxon>
    </lineage>
</organism>
<evidence type="ECO:0000313" key="11">
    <source>
        <dbReference type="EMBL" id="PFX29764.1"/>
    </source>
</evidence>
<accession>A0A2B4SGE2</accession>
<feature type="region of interest" description="Disordered" evidence="8">
    <location>
        <begin position="1804"/>
        <end position="1823"/>
    </location>
</feature>
<keyword evidence="7" id="KW-0175">Coiled coil</keyword>
<dbReference type="EMBL" id="LSMT01000061">
    <property type="protein sequence ID" value="PFX29764.1"/>
    <property type="molecule type" value="Genomic_DNA"/>
</dbReference>
<dbReference type="GO" id="GO:0060090">
    <property type="term" value="F:molecular adaptor activity"/>
    <property type="evidence" value="ECO:0007669"/>
    <property type="project" value="TreeGrafter"/>
</dbReference>
<feature type="coiled-coil region" evidence="7">
    <location>
        <begin position="417"/>
        <end position="458"/>
    </location>
</feature>
<dbReference type="STRING" id="50429.A0A2B4SGE2"/>
<evidence type="ECO:0000256" key="1">
    <source>
        <dbReference type="ARBA" id="ARBA00004245"/>
    </source>
</evidence>
<feature type="coiled-coil region" evidence="7">
    <location>
        <begin position="1039"/>
        <end position="1101"/>
    </location>
</feature>
<evidence type="ECO:0000256" key="2">
    <source>
        <dbReference type="ARBA" id="ARBA00004555"/>
    </source>
</evidence>
<dbReference type="GO" id="GO:0007098">
    <property type="term" value="P:centrosome cycle"/>
    <property type="evidence" value="ECO:0007669"/>
    <property type="project" value="TreeGrafter"/>
</dbReference>
<evidence type="ECO:0000259" key="9">
    <source>
        <dbReference type="Pfam" id="PF07989"/>
    </source>
</evidence>
<feature type="region of interest" description="Disordered" evidence="8">
    <location>
        <begin position="1883"/>
        <end position="1905"/>
    </location>
</feature>
<dbReference type="OrthoDB" id="5989088at2759"/>
<comment type="caution">
    <text evidence="11">The sequence shown here is derived from an EMBL/GenBank/DDBJ whole genome shotgun (WGS) entry which is preliminary data.</text>
</comment>
<feature type="compositionally biased region" description="Low complexity" evidence="8">
    <location>
        <begin position="1859"/>
        <end position="1876"/>
    </location>
</feature>
<gene>
    <name evidence="11" type="primary">PDE4DIP</name>
    <name evidence="11" type="ORF">AWC38_SpisGene5467</name>
</gene>
<comment type="subcellular location">
    <subcellularLocation>
        <location evidence="1">Cytoplasm</location>
        <location evidence="1">Cytoskeleton</location>
    </subcellularLocation>
    <subcellularLocation>
        <location evidence="2">Golgi apparatus</location>
    </subcellularLocation>
</comment>
<keyword evidence="12" id="KW-1185">Reference proteome</keyword>
<dbReference type="GO" id="GO:0005813">
    <property type="term" value="C:centrosome"/>
    <property type="evidence" value="ECO:0007669"/>
    <property type="project" value="TreeGrafter"/>
</dbReference>
<feature type="region of interest" description="Disordered" evidence="8">
    <location>
        <begin position="48"/>
        <end position="68"/>
    </location>
</feature>
<feature type="compositionally biased region" description="Polar residues" evidence="8">
    <location>
        <begin position="1653"/>
        <end position="1667"/>
    </location>
</feature>
<name>A0A2B4SGE2_STYPI</name>
<dbReference type="InterPro" id="IPR012943">
    <property type="entry name" value="Cnn_1N"/>
</dbReference>
<proteinExistence type="predicted"/>
<feature type="compositionally biased region" description="Polar residues" evidence="8">
    <location>
        <begin position="50"/>
        <end position="68"/>
    </location>
</feature>
<sequence>MDSVAEDDVTLPLDFDRSTNLARFSEAVVAGTGGNMLDSSADFSEGLTVKPTTTGAANQDSAGSPQTKTMKDYEYQISELKKENFGLKLRIYFLEERVNHGGDVPEDIFKANIELKVTVEKLKKELVERQELLVKASNAVEALAQHSDSQIKQLTEEHNEELREIREGYELKLKEMEQELAVAKNELEDTTDKLAETTNLNQQLNDKLLESTDGFHDDQQQMQVAMKATLDEKDRMIDDLRGSLASAQAENKDLKDNLDNLKDIQTQLEQNIPQSLEINEKQILECQRRIKQLTEELENKNHKLEELKEKAKKTERTNRELRNQLHDKEREEHLNSRNSTDNSLSQSQKEGSRDSELQHLQTKVQDLNESLTATREAAHTAKRKWYQAFEEHSEVLKARDAMIAALQSSLSGKDLDLEKLIQSLSSKEVELQRLNNGKLLLENRLDEVLKQKEREQAHVTAGAQEQLDAKDRLIQKLAVNNKEKDNLIADFIEALKGSGMDDSVVQDFIEALKGSGMDDSVVQGSTDDQENLLKKLTNYTKEKDRALQVAAEEKVRALQGKEAELQQLRQALRERDRLIEKINTAVLESQEKNKLLERTSKERNEALQKTMSSLEEQLKGKKGDLETKEASLKEKELVIQKLKHTLNHREEELKELKDFVKNALSSPDEDESLSDEVKKAQEISELLKEKEKLLEDMFQERARLSSTNEANTQRLMAALRDKETALKEAAADLTRVQTEKNSSIQTLQQLLSNKEHEVQALENSKAWASQENEKLINKLKLTAQDKDKTIAGLVESGREKDKMLKALQDSSKSSPKAPSPAEVAELRRNIGLLQAEVRKKDESLKKLESDYRNNLRKLQGDDQEDLKQKFAEQSQALAEAQKGKEQALVDSAALKKSNLELEAELKVKLNNIEMLNEAAQMKDRIIKEMQEDQQKQLKDMKENIGYYQKKAQELEASKSSLQQQLMDTEDMKNSLEQQLESYKRRLNDQASYGEEEVNLLRQEVTNLKARLQRAGTPRRESPGVGAGADEQRPDVAQLQQLLEAQIAETKRLNDILNTEHALYGNLVHVVQDAKRGEISHESNLKDEMQALKLLRAQLEEGIHLNDSLRAQLHEKLASGKTTSPHPGPPYDAAYQREIQELKSRLEDSERWNASLQARLNDLQSRMGGVGGSDGEGSPLKVQRLEQQVEKMMEQLKQRSQLNVRLKNQLDDINTLHMQTLAEKDDVITDLTRQIDSLQTQLDNTTQTFSELEKRLQDANSRLEYYATSLNGSHDDTLLEREQELEILKHEVDELRRLQARDDRIGLDMAAQTSPLKDWTQGSSDELRDLERRLEESAQTNEQYKNILEEKDFELQQIKAREASRDIENSKAKEREMAEIQRLREEYLTGIKTNEELKKALENEREKNRDRSRTSDGVLELRLQLDESLQKNEDLQRQLHESARSEDEVDRLRHELQNATQINESLGSQIREFNESFSKIKGVRADAVKMQKELRDAQRLNKTLTDQLKETRKSAEEVGRVQRELREAKMMNDQLGKQLSEHLNHSAKMKSQIEKLQHELQEKDKVIETLQLRLKSKPEMQSIALSPFSSPSRRFVETQTSPRLAAAASLRANEKLQQMNRVLLGENHLLKSKLKDSEKLNETLRNENDMFSRLHNQSTETQATSQKRSTMDDLLAGFMAEMRELRLRLEDSIRTNDALRAQLEMRLSEGTDDGSAASGPDQIILIRENDSLRTELVEKDRANEKLKRTIDGLKREQTRDKEQLDLLRQQMLESTKVAENLRKELSVYEKLYKLSYEGKNIEVQTDGQSYGSEGPRSPNSESQQDALSMLLAEIRSLRIQLEKSIETNNALRLRLEEQLSRPTSSPSQSPSRSQVTVIRQLDFSEGKGGESRSTVESGRDLENGTICTEKPQVLNQLEEKLNSINKVATEAYNSVISTSQTDVLPYIENILRIILQCKALLKVLHVETSCQRTHSGSEDADKENESLNFEIGKLRRRLLIQEDIIKRACERLETTNKVKESTRDEIIEHLSISQKVLSGARGKLEIYYKGKRIVRQYTQCTVGKEDSRVSLKEGWALRVTKKAYRFNEKQKSYLLSKFRIEQTTGHKLDAEVVARDIRRARASMVHDKKLTTTQITSFFSRQSALVRQ</sequence>
<feature type="coiled-coil region" evidence="7">
    <location>
        <begin position="1138"/>
        <end position="1297"/>
    </location>
</feature>
<dbReference type="GO" id="GO:1903358">
    <property type="term" value="P:regulation of Golgi organization"/>
    <property type="evidence" value="ECO:0007669"/>
    <property type="project" value="TreeGrafter"/>
</dbReference>
<feature type="domain" description="Centrosomin N-terminal motif 1" evidence="9">
    <location>
        <begin position="69"/>
        <end position="140"/>
    </location>
</feature>
<keyword evidence="4" id="KW-0597">Phosphoprotein</keyword>
<dbReference type="PANTHER" id="PTHR46501">
    <property type="entry name" value="MYOMEGALIN"/>
    <property type="match status" value="1"/>
</dbReference>
<feature type="compositionally biased region" description="Polar residues" evidence="8">
    <location>
        <begin position="336"/>
        <end position="349"/>
    </location>
</feature>
<keyword evidence="5" id="KW-0333">Golgi apparatus</keyword>
<evidence type="ECO:0000259" key="10">
    <source>
        <dbReference type="Pfam" id="PF23246"/>
    </source>
</evidence>
<dbReference type="Pfam" id="PF07989">
    <property type="entry name" value="Cnn_1N"/>
    <property type="match status" value="1"/>
</dbReference>
<dbReference type="InterPro" id="IPR052593">
    <property type="entry name" value="MT-associated_AKAP9-binding"/>
</dbReference>
<feature type="coiled-coil region" evidence="7">
    <location>
        <begin position="898"/>
        <end position="992"/>
    </location>
</feature>
<feature type="coiled-coil region" evidence="7">
    <location>
        <begin position="551"/>
        <end position="778"/>
    </location>
</feature>